<proteinExistence type="predicted"/>
<dbReference type="PROSITE" id="PS51352">
    <property type="entry name" value="THIOREDOXIN_2"/>
    <property type="match status" value="1"/>
</dbReference>
<accession>A0A1Y5PXS1</accession>
<dbReference type="EMBL" id="LT598653">
    <property type="protein sequence ID" value="SBV32307.1"/>
    <property type="molecule type" value="Genomic_DNA"/>
</dbReference>
<gene>
    <name evidence="2" type="ORF">SPPYR_1187</name>
</gene>
<dbReference type="SUPFAM" id="SSF52833">
    <property type="entry name" value="Thioredoxin-like"/>
    <property type="match status" value="1"/>
</dbReference>
<reference evidence="2" key="1">
    <citation type="submission" date="2016-03" db="EMBL/GenBank/DDBJ databases">
        <authorList>
            <person name="Ploux O."/>
        </authorList>
    </citation>
    <scope>NUCLEOTIDE SEQUENCE</scope>
    <source>
        <strain evidence="2">UC10</strain>
    </source>
</reference>
<dbReference type="InterPro" id="IPR036249">
    <property type="entry name" value="Thioredoxin-like_sf"/>
</dbReference>
<dbReference type="KEGG" id="sphu:SPPYR_1187"/>
<organism evidence="2">
    <name type="scientific">uncultured Sphingopyxis sp</name>
    <dbReference type="NCBI Taxonomy" id="310581"/>
    <lineage>
        <taxon>Bacteria</taxon>
        <taxon>Pseudomonadati</taxon>
        <taxon>Pseudomonadota</taxon>
        <taxon>Alphaproteobacteria</taxon>
        <taxon>Sphingomonadales</taxon>
        <taxon>Sphingomonadaceae</taxon>
        <taxon>Sphingopyxis</taxon>
        <taxon>environmental samples</taxon>
    </lineage>
</organism>
<name>A0A1Y5PXS1_9SPHN</name>
<protein>
    <recommendedName>
        <fullName evidence="1">Thioredoxin domain-containing protein</fullName>
    </recommendedName>
</protein>
<evidence type="ECO:0000259" key="1">
    <source>
        <dbReference type="PROSITE" id="PS51352"/>
    </source>
</evidence>
<dbReference type="AlphaFoldDB" id="A0A1Y5PXS1"/>
<dbReference type="RefSeq" id="WP_295325108.1">
    <property type="nucleotide sequence ID" value="NZ_LT598653.1"/>
</dbReference>
<evidence type="ECO:0000313" key="2">
    <source>
        <dbReference type="EMBL" id="SBV32307.1"/>
    </source>
</evidence>
<dbReference type="Gene3D" id="3.40.30.10">
    <property type="entry name" value="Glutaredoxin"/>
    <property type="match status" value="1"/>
</dbReference>
<dbReference type="InterPro" id="IPR013766">
    <property type="entry name" value="Thioredoxin_domain"/>
</dbReference>
<sequence length="158" mass="17159">MTIVGRPAPPLRGVRWIDAAGRDSAALSLDDLGAGYRILYFFQHWCQGCHVHGFPTLVRLVAALAGTNAGFAAIQTVFEGHDVNIFESIRDDQQRYALAIPFGHAVPERGRPVPALMEDYRTGGTPWFVVIAPGGEVMFDGFQLDPEALVRAVMPPAA</sequence>
<feature type="domain" description="Thioredoxin" evidence="1">
    <location>
        <begin position="2"/>
        <end position="158"/>
    </location>
</feature>